<dbReference type="Pfam" id="PF00128">
    <property type="entry name" value="Alpha-amylase"/>
    <property type="match status" value="1"/>
</dbReference>
<dbReference type="Gene3D" id="3.90.400.10">
    <property type="entry name" value="Oligo-1,6-glucosidase, Domain 2"/>
    <property type="match status" value="1"/>
</dbReference>
<dbReference type="PANTHER" id="PTHR10357">
    <property type="entry name" value="ALPHA-AMYLASE FAMILY MEMBER"/>
    <property type="match status" value="1"/>
</dbReference>
<sequence>MAIACNLVGATSVANASAGVGQDGQNSFATKVAPTKAVPARVTPAKAGEEVFYHVFFRSFADGDGDRIGDLKGMTARLDYLKQLGITSILLTPLQPSPFYHNYFATDFESIEPAYGTMDDYRAFLRAAHARGLKVYMDMEIQYVGEGHPWWPQSVGKPDAPSSDFLLWRDKARGEAEPFLNQARWEGYDGRMIGIAMVDLNSPKVRDYFQRVLLQWADPHGDGSGRDGADGFRIDHMMDDLDNKHLATQLFGTFWKPIFDALRERRPGFRIMAEQSDWGYGADWLVRGHADMVFAFPLRGAIDKLDKREIIKALRETERLTPAGKSQIVFLENHDTDRFMSLVGGDMAKARAGAAIMLLAQGEPLVYYGQELGMRGITGKVGLSDANHIPLREAMRWSADLNARGSATWYQGDKPWWTNRYNRSDDGVSVQEQDKDPASLLNWYRRLLALRQSRPELRHGAQRILCDDAGQVLCLLRESGGQRTLLLVNLGNAAAAPSLGSEIAGMPWFDLLDAKAARQPIHPASLSLPPMGVRVLGAP</sequence>
<organism evidence="2 3">
    <name type="scientific">Pseudoxanthomonas helianthi</name>
    <dbReference type="NCBI Taxonomy" id="1453541"/>
    <lineage>
        <taxon>Bacteria</taxon>
        <taxon>Pseudomonadati</taxon>
        <taxon>Pseudomonadota</taxon>
        <taxon>Gammaproteobacteria</taxon>
        <taxon>Lysobacterales</taxon>
        <taxon>Lysobacteraceae</taxon>
        <taxon>Pseudoxanthomonas</taxon>
    </lineage>
</organism>
<dbReference type="Gene3D" id="3.20.20.80">
    <property type="entry name" value="Glycosidases"/>
    <property type="match status" value="1"/>
</dbReference>
<evidence type="ECO:0000259" key="1">
    <source>
        <dbReference type="SMART" id="SM00642"/>
    </source>
</evidence>
<dbReference type="Proteomes" id="UP000673447">
    <property type="component" value="Unassembled WGS sequence"/>
</dbReference>
<reference evidence="2" key="1">
    <citation type="journal article" date="2016" name="Int. J. Syst. Evol. Microbiol.">
        <title>Pseudoxanthomonas helianthi sp. nov., isolated from roots of Jerusalem artichoke (Helianthus tuberosus).</title>
        <authorList>
            <person name="Kittiwongwattana C."/>
            <person name="Thawai C."/>
        </authorList>
    </citation>
    <scope>NUCLEOTIDE SEQUENCE</scope>
    <source>
        <strain evidence="2">110414</strain>
    </source>
</reference>
<dbReference type="GO" id="GO:0005975">
    <property type="term" value="P:carbohydrate metabolic process"/>
    <property type="evidence" value="ECO:0007669"/>
    <property type="project" value="InterPro"/>
</dbReference>
<comment type="caution">
    <text evidence="2">The sequence shown here is derived from an EMBL/GenBank/DDBJ whole genome shotgun (WGS) entry which is preliminary data.</text>
</comment>
<dbReference type="InterPro" id="IPR045857">
    <property type="entry name" value="O16G_dom_2"/>
</dbReference>
<dbReference type="SUPFAM" id="SSF51011">
    <property type="entry name" value="Glycosyl hydrolase domain"/>
    <property type="match status" value="1"/>
</dbReference>
<evidence type="ECO:0000313" key="2">
    <source>
        <dbReference type="EMBL" id="MBP3984373.1"/>
    </source>
</evidence>
<reference evidence="2" key="2">
    <citation type="submission" date="2021-03" db="EMBL/GenBank/DDBJ databases">
        <authorList>
            <person name="Cao W."/>
        </authorList>
    </citation>
    <scope>NUCLEOTIDE SEQUENCE</scope>
    <source>
        <strain evidence="2">110414</strain>
    </source>
</reference>
<name>A0A940X4Q6_9GAMM</name>
<dbReference type="InterPro" id="IPR006047">
    <property type="entry name" value="GH13_cat_dom"/>
</dbReference>
<proteinExistence type="predicted"/>
<gene>
    <name evidence="2" type="ORF">J5837_08015</name>
</gene>
<dbReference type="InterPro" id="IPR017853">
    <property type="entry name" value="GH"/>
</dbReference>
<dbReference type="GO" id="GO:0016798">
    <property type="term" value="F:hydrolase activity, acting on glycosyl bonds"/>
    <property type="evidence" value="ECO:0007669"/>
    <property type="project" value="UniProtKB-KW"/>
</dbReference>
<dbReference type="EMBL" id="JAGKTC010000002">
    <property type="protein sequence ID" value="MBP3984373.1"/>
    <property type="molecule type" value="Genomic_DNA"/>
</dbReference>
<accession>A0A940X4Q6</accession>
<keyword evidence="3" id="KW-1185">Reference proteome</keyword>
<evidence type="ECO:0000313" key="3">
    <source>
        <dbReference type="Proteomes" id="UP000673447"/>
    </source>
</evidence>
<dbReference type="AlphaFoldDB" id="A0A940X4Q6"/>
<dbReference type="SUPFAM" id="SSF51445">
    <property type="entry name" value="(Trans)glycosidases"/>
    <property type="match status" value="1"/>
</dbReference>
<feature type="domain" description="Glycosyl hydrolase family 13 catalytic" evidence="1">
    <location>
        <begin position="54"/>
        <end position="408"/>
    </location>
</feature>
<protein>
    <submittedName>
        <fullName evidence="2">DUF3459 domain-containing protein</fullName>
    </submittedName>
</protein>
<dbReference type="SMART" id="SM00642">
    <property type="entry name" value="Aamy"/>
    <property type="match status" value="1"/>
</dbReference>